<dbReference type="Proteomes" id="UP000324222">
    <property type="component" value="Unassembled WGS sequence"/>
</dbReference>
<name>A0A5B7KGA8_PORTR</name>
<gene>
    <name evidence="2" type="ORF">E2C01_099226</name>
</gene>
<dbReference type="EMBL" id="VSRR010136792">
    <property type="protein sequence ID" value="MPD03585.1"/>
    <property type="molecule type" value="Genomic_DNA"/>
</dbReference>
<feature type="compositionally biased region" description="Basic and acidic residues" evidence="1">
    <location>
        <begin position="1"/>
        <end position="12"/>
    </location>
</feature>
<feature type="compositionally biased region" description="Pro residues" evidence="1">
    <location>
        <begin position="14"/>
        <end position="26"/>
    </location>
</feature>
<feature type="compositionally biased region" description="Pro residues" evidence="1">
    <location>
        <begin position="123"/>
        <end position="139"/>
    </location>
</feature>
<accession>A0A5B7KGA8</accession>
<sequence>MVKGRKPMEDASRPTPPTATSPPPQPSHATPGDVSLPPATDLAALLQWITVRDERRREDEAAREEHRCEEETAREDRHWADEARRFDTFLTRLALLQQSAATPPQTTESSDDEALTPPRRHTAPPPTKPPTPAQAPPPLVTGVTYQTFREWRQQWTDYAMMVDLTRLPQPKQLIQLRACLSLKMQQALEYTL</sequence>
<evidence type="ECO:0000313" key="2">
    <source>
        <dbReference type="EMBL" id="MPD03585.1"/>
    </source>
</evidence>
<reference evidence="2 3" key="1">
    <citation type="submission" date="2019-05" db="EMBL/GenBank/DDBJ databases">
        <title>Another draft genome of Portunus trituberculatus and its Hox gene families provides insights of decapod evolution.</title>
        <authorList>
            <person name="Jeong J.-H."/>
            <person name="Song I."/>
            <person name="Kim S."/>
            <person name="Choi T."/>
            <person name="Kim D."/>
            <person name="Ryu S."/>
            <person name="Kim W."/>
        </authorList>
    </citation>
    <scope>NUCLEOTIDE SEQUENCE [LARGE SCALE GENOMIC DNA]</scope>
    <source>
        <tissue evidence="2">Muscle</tissue>
    </source>
</reference>
<proteinExistence type="predicted"/>
<protein>
    <submittedName>
        <fullName evidence="2">Uncharacterized protein</fullName>
    </submittedName>
</protein>
<evidence type="ECO:0000256" key="1">
    <source>
        <dbReference type="SAM" id="MobiDB-lite"/>
    </source>
</evidence>
<organism evidence="2 3">
    <name type="scientific">Portunus trituberculatus</name>
    <name type="common">Swimming crab</name>
    <name type="synonym">Neptunus trituberculatus</name>
    <dbReference type="NCBI Taxonomy" id="210409"/>
    <lineage>
        <taxon>Eukaryota</taxon>
        <taxon>Metazoa</taxon>
        <taxon>Ecdysozoa</taxon>
        <taxon>Arthropoda</taxon>
        <taxon>Crustacea</taxon>
        <taxon>Multicrustacea</taxon>
        <taxon>Malacostraca</taxon>
        <taxon>Eumalacostraca</taxon>
        <taxon>Eucarida</taxon>
        <taxon>Decapoda</taxon>
        <taxon>Pleocyemata</taxon>
        <taxon>Brachyura</taxon>
        <taxon>Eubrachyura</taxon>
        <taxon>Portunoidea</taxon>
        <taxon>Portunidae</taxon>
        <taxon>Portuninae</taxon>
        <taxon>Portunus</taxon>
    </lineage>
</organism>
<evidence type="ECO:0000313" key="3">
    <source>
        <dbReference type="Proteomes" id="UP000324222"/>
    </source>
</evidence>
<feature type="compositionally biased region" description="Polar residues" evidence="1">
    <location>
        <begin position="96"/>
        <end position="108"/>
    </location>
</feature>
<comment type="caution">
    <text evidence="2">The sequence shown here is derived from an EMBL/GenBank/DDBJ whole genome shotgun (WGS) entry which is preliminary data.</text>
</comment>
<dbReference type="AlphaFoldDB" id="A0A5B7KGA8"/>
<feature type="region of interest" description="Disordered" evidence="1">
    <location>
        <begin position="55"/>
        <end position="79"/>
    </location>
</feature>
<feature type="region of interest" description="Disordered" evidence="1">
    <location>
        <begin position="1"/>
        <end position="41"/>
    </location>
</feature>
<keyword evidence="3" id="KW-1185">Reference proteome</keyword>
<feature type="region of interest" description="Disordered" evidence="1">
    <location>
        <begin position="95"/>
        <end position="139"/>
    </location>
</feature>